<proteinExistence type="predicted"/>
<gene>
    <name evidence="2" type="ORF">GCM10008967_28220</name>
</gene>
<keyword evidence="1" id="KW-0812">Transmembrane</keyword>
<comment type="caution">
    <text evidence="2">The sequence shown here is derived from an EMBL/GenBank/DDBJ whole genome shotgun (WGS) entry which is preliminary data.</text>
</comment>
<dbReference type="EMBL" id="BAAADJ010000045">
    <property type="protein sequence ID" value="GAA0336192.1"/>
    <property type="molecule type" value="Genomic_DNA"/>
</dbReference>
<reference evidence="3" key="1">
    <citation type="journal article" date="2019" name="Int. J. Syst. Evol. Microbiol.">
        <title>The Global Catalogue of Microorganisms (GCM) 10K type strain sequencing project: providing services to taxonomists for standard genome sequencing and annotation.</title>
        <authorList>
            <consortium name="The Broad Institute Genomics Platform"/>
            <consortium name="The Broad Institute Genome Sequencing Center for Infectious Disease"/>
            <person name="Wu L."/>
            <person name="Ma J."/>
        </authorList>
    </citation>
    <scope>NUCLEOTIDE SEQUENCE [LARGE SCALE GENOMIC DNA]</scope>
    <source>
        <strain evidence="3">JCM 9731</strain>
    </source>
</reference>
<name>A0ABP3G510_9BACI</name>
<organism evidence="2 3">
    <name type="scientific">Bacillus carboniphilus</name>
    <dbReference type="NCBI Taxonomy" id="86663"/>
    <lineage>
        <taxon>Bacteria</taxon>
        <taxon>Bacillati</taxon>
        <taxon>Bacillota</taxon>
        <taxon>Bacilli</taxon>
        <taxon>Bacillales</taxon>
        <taxon>Bacillaceae</taxon>
        <taxon>Bacillus</taxon>
    </lineage>
</organism>
<accession>A0ABP3G510</accession>
<feature type="transmembrane region" description="Helical" evidence="1">
    <location>
        <begin position="12"/>
        <end position="31"/>
    </location>
</feature>
<keyword evidence="1" id="KW-1133">Transmembrane helix</keyword>
<keyword evidence="3" id="KW-1185">Reference proteome</keyword>
<sequence>MKVQLKQLKNRRFILTMVLSLGILGLIILTYDRVDEYLVRDKINNIQSKIISSNFNDKLYDELTTEGIQPAGMAMNISRNGDKSVLIYLNNFDSSDEQVKIQTERVVNEVSKQNNLGSFKVKVQKIEIRN</sequence>
<protein>
    <submittedName>
        <fullName evidence="2">Uncharacterized protein</fullName>
    </submittedName>
</protein>
<dbReference type="Proteomes" id="UP001500782">
    <property type="component" value="Unassembled WGS sequence"/>
</dbReference>
<keyword evidence="1" id="KW-0472">Membrane</keyword>
<dbReference type="RefSeq" id="WP_343800114.1">
    <property type="nucleotide sequence ID" value="NZ_BAAADJ010000045.1"/>
</dbReference>
<evidence type="ECO:0000313" key="3">
    <source>
        <dbReference type="Proteomes" id="UP001500782"/>
    </source>
</evidence>
<evidence type="ECO:0000256" key="1">
    <source>
        <dbReference type="SAM" id="Phobius"/>
    </source>
</evidence>
<evidence type="ECO:0000313" key="2">
    <source>
        <dbReference type="EMBL" id="GAA0336192.1"/>
    </source>
</evidence>